<accession>Q9YAJ4</accession>
<dbReference type="PIR" id="F72583">
    <property type="entry name" value="F72583"/>
</dbReference>
<dbReference type="GeneID" id="1446358"/>
<name>Q9YAJ4_AERPE</name>
<gene>
    <name evidence="1" type="ordered locus">APE_1946.1</name>
</gene>
<dbReference type="AlphaFoldDB" id="Q9YAJ4"/>
<reference evidence="1 2" key="1">
    <citation type="journal article" date="1999" name="DNA Res.">
        <title>Complete genome sequence of an aerobic hyper-thermophilic crenarchaeon, Aeropyrum pernix K1.</title>
        <authorList>
            <person name="Kawarabayasi Y."/>
            <person name="Hino Y."/>
            <person name="Horikawa H."/>
            <person name="Yamazaki S."/>
            <person name="Haikawa Y."/>
            <person name="Jin-no K."/>
            <person name="Takahashi M."/>
            <person name="Sekine M."/>
            <person name="Baba S."/>
            <person name="Ankai A."/>
            <person name="Kosugi H."/>
            <person name="Hosoyama A."/>
            <person name="Fukui S."/>
            <person name="Nagai Y."/>
            <person name="Nishijima K."/>
            <person name="Nakazawa H."/>
            <person name="Takamiya M."/>
            <person name="Masuda S."/>
            <person name="Funahashi T."/>
            <person name="Tanaka T."/>
            <person name="Kudoh Y."/>
            <person name="Yamazaki J."/>
            <person name="Kushida N."/>
            <person name="Oguchi A."/>
            <person name="Aoki K."/>
            <person name="Kubota K."/>
            <person name="Nakamura Y."/>
            <person name="Nomura N."/>
            <person name="Sako Y."/>
            <person name="Kikuchi H."/>
        </authorList>
    </citation>
    <scope>NUCLEOTIDE SEQUENCE [LARGE SCALE GENOMIC DNA]</scope>
    <source>
        <strain evidence="2">ATCC 700893 / DSM 11879 / JCM 9820 / NBRC 100138 / K1</strain>
    </source>
</reference>
<organism evidence="1 2">
    <name type="scientific">Aeropyrum pernix (strain ATCC 700893 / DSM 11879 / JCM 9820 / NBRC 100138 / K1)</name>
    <dbReference type="NCBI Taxonomy" id="272557"/>
    <lineage>
        <taxon>Archaea</taxon>
        <taxon>Thermoproteota</taxon>
        <taxon>Thermoprotei</taxon>
        <taxon>Desulfurococcales</taxon>
        <taxon>Desulfurococcaceae</taxon>
        <taxon>Aeropyrum</taxon>
    </lineage>
</organism>
<protein>
    <submittedName>
        <fullName evidence="1">Uncharacterized protein</fullName>
    </submittedName>
</protein>
<evidence type="ECO:0000313" key="1">
    <source>
        <dbReference type="EMBL" id="BAA80955.2"/>
    </source>
</evidence>
<dbReference type="STRING" id="272557.APE_1946.1"/>
<dbReference type="EnsemblBacteria" id="BAA80955">
    <property type="protein sequence ID" value="BAA80955"/>
    <property type="gene ID" value="APE_1946.1"/>
</dbReference>
<dbReference type="EMBL" id="BA000002">
    <property type="protein sequence ID" value="BAA80955.2"/>
    <property type="molecule type" value="Genomic_DNA"/>
</dbReference>
<keyword evidence="2" id="KW-1185">Reference proteome</keyword>
<dbReference type="KEGG" id="ape:APE_1946.1"/>
<dbReference type="eggNOG" id="arCOG08851">
    <property type="taxonomic scope" value="Archaea"/>
</dbReference>
<sequence length="115" mass="12891">MKDRSKSELAATIARGLLSPAHASIIDVERAREEDVEEIILEAGVKGIVRKIRVDNLIIVTINTEFLERACFYEKCSRLRDKPEALRECMAKCILSTAREVAYKAARSIAELAKT</sequence>
<dbReference type="Proteomes" id="UP000002518">
    <property type="component" value="Chromosome"/>
</dbReference>
<dbReference type="RefSeq" id="WP_010866692.1">
    <property type="nucleotide sequence ID" value="NC_000854.2"/>
</dbReference>
<proteinExistence type="predicted"/>
<evidence type="ECO:0000313" key="2">
    <source>
        <dbReference type="Proteomes" id="UP000002518"/>
    </source>
</evidence>